<dbReference type="EC" id="5.1.3.14" evidence="3"/>
<evidence type="ECO:0000259" key="4">
    <source>
        <dbReference type="Pfam" id="PF02350"/>
    </source>
</evidence>
<dbReference type="AlphaFoldDB" id="A0A644XXN4"/>
<evidence type="ECO:0000256" key="2">
    <source>
        <dbReference type="ARBA" id="ARBA00038209"/>
    </source>
</evidence>
<keyword evidence="1 5" id="KW-0413">Isomerase</keyword>
<dbReference type="NCBIfam" id="TIGR00236">
    <property type="entry name" value="wecB"/>
    <property type="match status" value="1"/>
</dbReference>
<dbReference type="Pfam" id="PF02350">
    <property type="entry name" value="Epimerase_2"/>
    <property type="match status" value="1"/>
</dbReference>
<accession>A0A644XXN4</accession>
<dbReference type="PANTHER" id="PTHR43174">
    <property type="entry name" value="UDP-N-ACETYLGLUCOSAMINE 2-EPIMERASE"/>
    <property type="match status" value="1"/>
</dbReference>
<evidence type="ECO:0000256" key="1">
    <source>
        <dbReference type="ARBA" id="ARBA00023235"/>
    </source>
</evidence>
<dbReference type="InterPro" id="IPR029767">
    <property type="entry name" value="WecB-like"/>
</dbReference>
<reference evidence="5" key="1">
    <citation type="submission" date="2019-08" db="EMBL/GenBank/DDBJ databases">
        <authorList>
            <person name="Kucharzyk K."/>
            <person name="Murdoch R.W."/>
            <person name="Higgins S."/>
            <person name="Loffler F."/>
        </authorList>
    </citation>
    <scope>NUCLEOTIDE SEQUENCE</scope>
</reference>
<dbReference type="SUPFAM" id="SSF53756">
    <property type="entry name" value="UDP-Glycosyltransferase/glycogen phosphorylase"/>
    <property type="match status" value="1"/>
</dbReference>
<evidence type="ECO:0000256" key="3">
    <source>
        <dbReference type="ARBA" id="ARBA00038858"/>
    </source>
</evidence>
<proteinExistence type="inferred from homology"/>
<dbReference type="Gene3D" id="3.40.50.2000">
    <property type="entry name" value="Glycogen Phosphorylase B"/>
    <property type="match status" value="2"/>
</dbReference>
<comment type="caution">
    <text evidence="5">The sequence shown here is derived from an EMBL/GenBank/DDBJ whole genome shotgun (WGS) entry which is preliminary data.</text>
</comment>
<name>A0A644XXN4_9ZZZZ</name>
<dbReference type="EMBL" id="VSSQ01003505">
    <property type="protein sequence ID" value="MPM21022.1"/>
    <property type="molecule type" value="Genomic_DNA"/>
</dbReference>
<comment type="similarity">
    <text evidence="2">Belongs to the UDP-N-acetylglucosamine 2-epimerase family.</text>
</comment>
<organism evidence="5">
    <name type="scientific">bioreactor metagenome</name>
    <dbReference type="NCBI Taxonomy" id="1076179"/>
    <lineage>
        <taxon>unclassified sequences</taxon>
        <taxon>metagenomes</taxon>
        <taxon>ecological metagenomes</taxon>
    </lineage>
</organism>
<dbReference type="PANTHER" id="PTHR43174:SF2">
    <property type="entry name" value="UDP-N-ACETYLGLUCOSAMINE 2-EPIMERASE"/>
    <property type="match status" value="1"/>
</dbReference>
<dbReference type="CDD" id="cd03786">
    <property type="entry name" value="GTB_UDP-GlcNAc_2-Epimerase"/>
    <property type="match status" value="1"/>
</dbReference>
<dbReference type="InterPro" id="IPR003331">
    <property type="entry name" value="UDP_GlcNAc_Epimerase_2_dom"/>
</dbReference>
<gene>
    <name evidence="5" type="primary">mnaA_8</name>
    <name evidence="5" type="ORF">SDC9_67461</name>
</gene>
<protein>
    <recommendedName>
        <fullName evidence="3">UDP-N-acetylglucosamine 2-epimerase (non-hydrolyzing)</fullName>
        <ecNumber evidence="3">5.1.3.14</ecNumber>
    </recommendedName>
</protein>
<feature type="domain" description="UDP-N-acetylglucosamine 2-epimerase" evidence="4">
    <location>
        <begin position="23"/>
        <end position="358"/>
    </location>
</feature>
<evidence type="ECO:0000313" key="5">
    <source>
        <dbReference type="EMBL" id="MPM21022.1"/>
    </source>
</evidence>
<dbReference type="GO" id="GO:0008761">
    <property type="term" value="F:UDP-N-acetylglucosamine 2-epimerase activity"/>
    <property type="evidence" value="ECO:0007669"/>
    <property type="project" value="UniProtKB-EC"/>
</dbReference>
<sequence>MIKVLSIYGTRPEAIKMGPLCDALRNEPEIESLVCVTAQHRELLDEVNRLFDIKPDFDLDVMRERQSLCGIASKVIAGLEGPLRELRPDLVLVHGDTSTTACAALAAFYCGIPVGHVEAGLRTYDMAAPFPEEGNRVIVGHLAKLHFAPTKNNARNLAREGVTKGVYVTGNTVIDALKYTVRKEIMLPMTAGFEKYIVLTAHRRENLGEPLEAICRAVRKIALSHPEVGIIYPVHPNPAVREPVYKALSGISNVRLIEPVDAAVMHNLMSRCLFVMTDSGGLQEEAPALGKPVLVLRRETERPEAVEAGTVRLVGTKEEEIVTAAELLLTDKAAYNVMAKAVNPYGDGVACRRITQAILYEYGLRETPPDEFK</sequence>